<dbReference type="GO" id="GO:0009986">
    <property type="term" value="C:cell surface"/>
    <property type="evidence" value="ECO:0007669"/>
    <property type="project" value="TreeGrafter"/>
</dbReference>
<evidence type="ECO:0000256" key="1">
    <source>
        <dbReference type="ARBA" id="ARBA00022729"/>
    </source>
</evidence>
<dbReference type="InterPro" id="IPR013783">
    <property type="entry name" value="Ig-like_fold"/>
</dbReference>
<dbReference type="Ensembl" id="ENSCPOT00000022979.2">
    <property type="protein sequence ID" value="ENSCPOP00000021156.2"/>
    <property type="gene ID" value="ENSCPOG00000027015.2"/>
</dbReference>
<feature type="domain" description="Immunoglobulin" evidence="6">
    <location>
        <begin position="25"/>
        <end position="123"/>
    </location>
</feature>
<evidence type="ECO:0000256" key="3">
    <source>
        <dbReference type="ARBA" id="ARBA00023319"/>
    </source>
</evidence>
<evidence type="ECO:0000259" key="6">
    <source>
        <dbReference type="SMART" id="SM00409"/>
    </source>
</evidence>
<dbReference type="SUPFAM" id="SSF48726">
    <property type="entry name" value="Immunoglobulin"/>
    <property type="match status" value="1"/>
</dbReference>
<gene>
    <name evidence="7" type="primary">Treml2</name>
</gene>
<reference evidence="7" key="3">
    <citation type="submission" date="2025-09" db="UniProtKB">
        <authorList>
            <consortium name="Ensembl"/>
        </authorList>
    </citation>
    <scope>IDENTIFICATION</scope>
    <source>
        <strain evidence="7">2N</strain>
    </source>
</reference>
<evidence type="ECO:0000313" key="7">
    <source>
        <dbReference type="Ensembl" id="ENSCPOP00000021156.2"/>
    </source>
</evidence>
<dbReference type="InterPro" id="IPR052314">
    <property type="entry name" value="Immune_rcpt_domain"/>
</dbReference>
<dbReference type="HOGENOM" id="CLU_044854_0_0_1"/>
<dbReference type="InterPro" id="IPR003599">
    <property type="entry name" value="Ig_sub"/>
</dbReference>
<dbReference type="InterPro" id="IPR013106">
    <property type="entry name" value="Ig_V-set"/>
</dbReference>
<dbReference type="OMA" id="YPLMGFQ"/>
<dbReference type="STRING" id="10141.ENSCPOP00000021156"/>
<dbReference type="EMBL" id="AAKN02021424">
    <property type="status" value="NOT_ANNOTATED_CDS"/>
    <property type="molecule type" value="Genomic_DNA"/>
</dbReference>
<dbReference type="GeneID" id="100720448"/>
<keyword evidence="3" id="KW-0393">Immunoglobulin domain</keyword>
<dbReference type="RefSeq" id="XP_013012000.1">
    <property type="nucleotide sequence ID" value="XM_013156546.2"/>
</dbReference>
<keyword evidence="4" id="KW-0472">Membrane</keyword>
<dbReference type="SMART" id="SM00409">
    <property type="entry name" value="IG"/>
    <property type="match status" value="1"/>
</dbReference>
<dbReference type="FunCoup" id="H0WDT3">
    <property type="interactions" value="125"/>
</dbReference>
<accession>H0WDT3</accession>
<protein>
    <recommendedName>
        <fullName evidence="6">Immunoglobulin domain-containing protein</fullName>
    </recommendedName>
</protein>
<evidence type="ECO:0000313" key="8">
    <source>
        <dbReference type="Proteomes" id="UP000005447"/>
    </source>
</evidence>
<reference evidence="7" key="2">
    <citation type="submission" date="2025-08" db="UniProtKB">
        <authorList>
            <consortium name="Ensembl"/>
        </authorList>
    </citation>
    <scope>IDENTIFICATION</scope>
    <source>
        <strain evidence="7">2N</strain>
    </source>
</reference>
<dbReference type="VEuPathDB" id="HostDB:ENSCPOG00000027015"/>
<evidence type="ECO:0000256" key="2">
    <source>
        <dbReference type="ARBA" id="ARBA00023157"/>
    </source>
</evidence>
<reference evidence="8" key="1">
    <citation type="journal article" date="2011" name="Nature">
        <title>A high-resolution map of human evolutionary constraint using 29 mammals.</title>
        <authorList>
            <person name="Lindblad-Toh K."/>
            <person name="Garber M."/>
            <person name="Zuk O."/>
            <person name="Lin M.F."/>
            <person name="Parker B.J."/>
            <person name="Washietl S."/>
            <person name="Kheradpour P."/>
            <person name="Ernst J."/>
            <person name="Jordan G."/>
            <person name="Mauceli E."/>
            <person name="Ward L.D."/>
            <person name="Lowe C.B."/>
            <person name="Holloway A.K."/>
            <person name="Clamp M."/>
            <person name="Gnerre S."/>
            <person name="Alfoldi J."/>
            <person name="Beal K."/>
            <person name="Chang J."/>
            <person name="Clawson H."/>
            <person name="Cuff J."/>
            <person name="Di Palma F."/>
            <person name="Fitzgerald S."/>
            <person name="Flicek P."/>
            <person name="Guttman M."/>
            <person name="Hubisz M.J."/>
            <person name="Jaffe D.B."/>
            <person name="Jungreis I."/>
            <person name="Kent W.J."/>
            <person name="Kostka D."/>
            <person name="Lara M."/>
            <person name="Martins A.L."/>
            <person name="Massingham T."/>
            <person name="Moltke I."/>
            <person name="Raney B.J."/>
            <person name="Rasmussen M.D."/>
            <person name="Robinson J."/>
            <person name="Stark A."/>
            <person name="Vilella A.J."/>
            <person name="Wen J."/>
            <person name="Xie X."/>
            <person name="Zody M.C."/>
            <person name="Baldwin J."/>
            <person name="Bloom T."/>
            <person name="Chin C.W."/>
            <person name="Heiman D."/>
            <person name="Nicol R."/>
            <person name="Nusbaum C."/>
            <person name="Young S."/>
            <person name="Wilkinson J."/>
            <person name="Worley K.C."/>
            <person name="Kovar C.L."/>
            <person name="Muzny D.M."/>
            <person name="Gibbs R.A."/>
            <person name="Cree A."/>
            <person name="Dihn H.H."/>
            <person name="Fowler G."/>
            <person name="Jhangiani S."/>
            <person name="Joshi V."/>
            <person name="Lee S."/>
            <person name="Lewis L.R."/>
            <person name="Nazareth L.V."/>
            <person name="Okwuonu G."/>
            <person name="Santibanez J."/>
            <person name="Warren W.C."/>
            <person name="Mardis E.R."/>
            <person name="Weinstock G.M."/>
            <person name="Wilson R.K."/>
            <person name="Delehaunty K."/>
            <person name="Dooling D."/>
            <person name="Fronik C."/>
            <person name="Fulton L."/>
            <person name="Fulton B."/>
            <person name="Graves T."/>
            <person name="Minx P."/>
            <person name="Sodergren E."/>
            <person name="Birney E."/>
            <person name="Margulies E.H."/>
            <person name="Herrero J."/>
            <person name="Green E.D."/>
            <person name="Haussler D."/>
            <person name="Siepel A."/>
            <person name="Goldman N."/>
            <person name="Pollard K.S."/>
            <person name="Pedersen J.S."/>
            <person name="Lander E.S."/>
            <person name="Kellis M."/>
        </authorList>
    </citation>
    <scope>NUCLEOTIDE SEQUENCE [LARGE SCALE GENOMIC DNA]</scope>
    <source>
        <strain evidence="8">2N</strain>
    </source>
</reference>
<dbReference type="InterPro" id="IPR036179">
    <property type="entry name" value="Ig-like_dom_sf"/>
</dbReference>
<feature type="signal peptide" evidence="5">
    <location>
        <begin position="1"/>
        <end position="17"/>
    </location>
</feature>
<dbReference type="OrthoDB" id="8920197at2759"/>
<feature type="transmembrane region" description="Helical" evidence="4">
    <location>
        <begin position="244"/>
        <end position="267"/>
    </location>
</feature>
<dbReference type="GeneTree" id="ENSGT00940000153835"/>
<dbReference type="CTD" id="79865"/>
<keyword evidence="2" id="KW-1015">Disulfide bond</keyword>
<dbReference type="GO" id="GO:0038023">
    <property type="term" value="F:signaling receptor activity"/>
    <property type="evidence" value="ECO:0007669"/>
    <property type="project" value="TreeGrafter"/>
</dbReference>
<dbReference type="EMBL" id="AAKN02021423">
    <property type="status" value="NOT_ANNOTATED_CDS"/>
    <property type="molecule type" value="Genomic_DNA"/>
</dbReference>
<dbReference type="KEGG" id="cpoc:100720448"/>
<dbReference type="Proteomes" id="UP000005447">
    <property type="component" value="Unassembled WGS sequence"/>
</dbReference>
<proteinExistence type="predicted"/>
<keyword evidence="8" id="KW-1185">Reference proteome</keyword>
<dbReference type="Bgee" id="ENSCPOG00000027015">
    <property type="expression patterns" value="Expressed in endocrine gland and 1 other cell type or tissue"/>
</dbReference>
<keyword evidence="4" id="KW-0812">Transmembrane</keyword>
<dbReference type="PANTHER" id="PTHR16423">
    <property type="entry name" value="TREM-LIKE TRANSCRIPT PROTEIN"/>
    <property type="match status" value="1"/>
</dbReference>
<keyword evidence="1 5" id="KW-0732">Signal</keyword>
<dbReference type="eggNOG" id="ENOG502SPIC">
    <property type="taxonomic scope" value="Eukaryota"/>
</dbReference>
<dbReference type="InParanoid" id="H0WDT3"/>
<organism evidence="7 8">
    <name type="scientific">Cavia porcellus</name>
    <name type="common">Guinea pig</name>
    <dbReference type="NCBI Taxonomy" id="10141"/>
    <lineage>
        <taxon>Eukaryota</taxon>
        <taxon>Metazoa</taxon>
        <taxon>Chordata</taxon>
        <taxon>Craniata</taxon>
        <taxon>Vertebrata</taxon>
        <taxon>Euteleostomi</taxon>
        <taxon>Mammalia</taxon>
        <taxon>Eutheria</taxon>
        <taxon>Euarchontoglires</taxon>
        <taxon>Glires</taxon>
        <taxon>Rodentia</taxon>
        <taxon>Hystricomorpha</taxon>
        <taxon>Caviidae</taxon>
        <taxon>Cavia</taxon>
    </lineage>
</organism>
<feature type="chain" id="PRO_5011562363" description="Immunoglobulin domain-containing protein" evidence="5">
    <location>
        <begin position="18"/>
        <end position="300"/>
    </location>
</feature>
<evidence type="ECO:0000256" key="4">
    <source>
        <dbReference type="SAM" id="Phobius"/>
    </source>
</evidence>
<keyword evidence="4" id="KW-1133">Transmembrane helix</keyword>
<dbReference type="AlphaFoldDB" id="H0WDT3"/>
<evidence type="ECO:0000256" key="5">
    <source>
        <dbReference type="SAM" id="SignalP"/>
    </source>
</evidence>
<dbReference type="GO" id="GO:0042110">
    <property type="term" value="P:T cell activation"/>
    <property type="evidence" value="ECO:0007669"/>
    <property type="project" value="TreeGrafter"/>
</dbReference>
<dbReference type="Gene3D" id="2.60.40.10">
    <property type="entry name" value="Immunoglobulins"/>
    <property type="match status" value="1"/>
</dbReference>
<name>H0WDT3_CAVPO</name>
<dbReference type="PANTHER" id="PTHR16423:SF3">
    <property type="entry name" value="TREM-LIKE TRANSCRIPT 2 PROTEIN"/>
    <property type="match status" value="1"/>
</dbReference>
<dbReference type="Pfam" id="PF07686">
    <property type="entry name" value="V-set"/>
    <property type="match status" value="1"/>
</dbReference>
<sequence>MAPGLLLLLLCLQACDAGPPALSAYRRIHRRGGQTLSMQCSYKSRRNQVETKVWCKVRNKKCEVNFRRPWVTRPHYRVQDDAQGKVISLIMADLRPQDSGRYWCMRVTAGSLFPMEGFLLEVSPGPVTQRPAPVTRLTDHSLKRRTVISTGRAPTSGPDTPFPSAVTAFTPGSLPWASLRPSTALGTSRPASVTGSSLPSDIVPVGPWPVTMSPADTSRHGGSLPTSGTCCDQVLSTRLQEPHLTALVVLLTLLPAPVMLAVVYKFWKKKYRGSYSLGSGSARAWAPSVRKRAPVRARFI</sequence>